<dbReference type="InterPro" id="IPR013783">
    <property type="entry name" value="Ig-like_fold"/>
</dbReference>
<keyword evidence="2" id="KW-1003">Cell membrane</keyword>
<dbReference type="Pfam" id="PF22705">
    <property type="entry name" value="C2-set_3"/>
    <property type="match status" value="1"/>
</dbReference>
<dbReference type="InterPro" id="IPR007110">
    <property type="entry name" value="Ig-like_dom"/>
</dbReference>
<dbReference type="GO" id="GO:0009897">
    <property type="term" value="C:external side of plasma membrane"/>
    <property type="evidence" value="ECO:0007669"/>
    <property type="project" value="TreeGrafter"/>
</dbReference>
<feature type="domain" description="Ig-like" evidence="13">
    <location>
        <begin position="38"/>
        <end position="120"/>
    </location>
</feature>
<reference evidence="14" key="2">
    <citation type="submission" date="2025-09" db="UniProtKB">
        <authorList>
            <consortium name="Ensembl"/>
        </authorList>
    </citation>
    <scope>IDENTIFICATION</scope>
</reference>
<keyword evidence="9" id="KW-0325">Glycoprotein</keyword>
<comment type="subcellular location">
    <subcellularLocation>
        <location evidence="1">Cell membrane</location>
        <topology evidence="1">Single-pass type I membrane protein</topology>
    </subcellularLocation>
</comment>
<reference evidence="14" key="1">
    <citation type="submission" date="2025-08" db="UniProtKB">
        <authorList>
            <consortium name="Ensembl"/>
        </authorList>
    </citation>
    <scope>IDENTIFICATION</scope>
</reference>
<evidence type="ECO:0000256" key="11">
    <source>
        <dbReference type="SAM" id="Phobius"/>
    </source>
</evidence>
<evidence type="ECO:0000256" key="5">
    <source>
        <dbReference type="ARBA" id="ARBA00022989"/>
    </source>
</evidence>
<dbReference type="GeneTree" id="ENSGT00540000073890"/>
<protein>
    <recommendedName>
        <fullName evidence="13">Ig-like domain-containing protein</fullName>
    </recommendedName>
</protein>
<keyword evidence="5 11" id="KW-1133">Transmembrane helix</keyword>
<dbReference type="Ensembl" id="ENSGMOT00000018280.2">
    <property type="protein sequence ID" value="ENSGMOP00000017841.2"/>
    <property type="gene ID" value="ENSGMOG00000016627.2"/>
</dbReference>
<dbReference type="GO" id="GO:0042102">
    <property type="term" value="P:positive regulation of T cell proliferation"/>
    <property type="evidence" value="ECO:0007669"/>
    <property type="project" value="TreeGrafter"/>
</dbReference>
<keyword evidence="4 12" id="KW-0732">Signal</keyword>
<dbReference type="PANTHER" id="PTHR25466">
    <property type="entry name" value="T-LYMPHOCYTE ACTIVATION ANTIGEN"/>
    <property type="match status" value="1"/>
</dbReference>
<dbReference type="PROSITE" id="PS50835">
    <property type="entry name" value="IG_LIKE"/>
    <property type="match status" value="2"/>
</dbReference>
<dbReference type="GO" id="GO:0006955">
    <property type="term" value="P:immune response"/>
    <property type="evidence" value="ECO:0007669"/>
    <property type="project" value="TreeGrafter"/>
</dbReference>
<proteinExistence type="predicted"/>
<dbReference type="InterPro" id="IPR036179">
    <property type="entry name" value="Ig-like_dom_sf"/>
</dbReference>
<name>A0A8C4ZNQ6_GADMO</name>
<dbReference type="GO" id="GO:0071222">
    <property type="term" value="P:cellular response to lipopolysaccharide"/>
    <property type="evidence" value="ECO:0007669"/>
    <property type="project" value="TreeGrafter"/>
</dbReference>
<dbReference type="InterPro" id="IPR053896">
    <property type="entry name" value="BTN3A2-like_Ig-C"/>
</dbReference>
<keyword evidence="6 11" id="KW-0472">Membrane</keyword>
<feature type="transmembrane region" description="Helical" evidence="11">
    <location>
        <begin position="256"/>
        <end position="273"/>
    </location>
</feature>
<feature type="signal peptide" evidence="12">
    <location>
        <begin position="1"/>
        <end position="23"/>
    </location>
</feature>
<evidence type="ECO:0000256" key="9">
    <source>
        <dbReference type="ARBA" id="ARBA00023180"/>
    </source>
</evidence>
<evidence type="ECO:0000259" key="13">
    <source>
        <dbReference type="PROSITE" id="PS50835"/>
    </source>
</evidence>
<evidence type="ECO:0000256" key="3">
    <source>
        <dbReference type="ARBA" id="ARBA00022692"/>
    </source>
</evidence>
<dbReference type="Proteomes" id="UP000694546">
    <property type="component" value="Chromosome 3"/>
</dbReference>
<keyword evidence="8" id="KW-0675">Receptor</keyword>
<dbReference type="GO" id="GO:0042130">
    <property type="term" value="P:negative regulation of T cell proliferation"/>
    <property type="evidence" value="ECO:0007669"/>
    <property type="project" value="TreeGrafter"/>
</dbReference>
<dbReference type="InterPro" id="IPR051713">
    <property type="entry name" value="T-cell_Activation_Regulation"/>
</dbReference>
<sequence>MASFGACLLSLTLICAIIAGTSEFVQLKCNDNNNGRFGQQSLLECILILSEEATDVQINRIIWKKNGAETALRLDYKRGSTLKSEPRFTLAQRYNIHFDVSMLVTNTLMADRGNYTCIVETNRGFCKSSAPRLRLSVPYSTPKINRSRNPNQNVAMTLSCTATGGYPEGKILWFDEYGTDWSPSSQQEAIKTTDGRLNLVSKLDLLSGSSFSTYTCAVHNNRGEREGETQYNVSDLDPQSVRHEGKTQKSDLASKIVIPVVIIGSVIIGLLIAERQDSGHLSGGGQLCIFRTQGFKTPYKTTGEL</sequence>
<evidence type="ECO:0000313" key="14">
    <source>
        <dbReference type="Ensembl" id="ENSGMOP00000017841.2"/>
    </source>
</evidence>
<keyword evidence="3 11" id="KW-0812">Transmembrane</keyword>
<evidence type="ECO:0000256" key="8">
    <source>
        <dbReference type="ARBA" id="ARBA00023170"/>
    </source>
</evidence>
<organism evidence="14 15">
    <name type="scientific">Gadus morhua</name>
    <name type="common">Atlantic cod</name>
    <dbReference type="NCBI Taxonomy" id="8049"/>
    <lineage>
        <taxon>Eukaryota</taxon>
        <taxon>Metazoa</taxon>
        <taxon>Chordata</taxon>
        <taxon>Craniata</taxon>
        <taxon>Vertebrata</taxon>
        <taxon>Euteleostomi</taxon>
        <taxon>Actinopterygii</taxon>
        <taxon>Neopterygii</taxon>
        <taxon>Teleostei</taxon>
        <taxon>Neoteleostei</taxon>
        <taxon>Acanthomorphata</taxon>
        <taxon>Zeiogadaria</taxon>
        <taxon>Gadariae</taxon>
        <taxon>Gadiformes</taxon>
        <taxon>Gadoidei</taxon>
        <taxon>Gadidae</taxon>
        <taxon>Gadus</taxon>
    </lineage>
</organism>
<feature type="domain" description="Ig-like" evidence="13">
    <location>
        <begin position="131"/>
        <end position="234"/>
    </location>
</feature>
<feature type="chain" id="PRO_5034125150" description="Ig-like domain-containing protein" evidence="12">
    <location>
        <begin position="24"/>
        <end position="305"/>
    </location>
</feature>
<evidence type="ECO:0000256" key="4">
    <source>
        <dbReference type="ARBA" id="ARBA00022729"/>
    </source>
</evidence>
<keyword evidence="15" id="KW-1185">Reference proteome</keyword>
<evidence type="ECO:0000256" key="10">
    <source>
        <dbReference type="ARBA" id="ARBA00023319"/>
    </source>
</evidence>
<dbReference type="SUPFAM" id="SSF48726">
    <property type="entry name" value="Immunoglobulin"/>
    <property type="match status" value="2"/>
</dbReference>
<dbReference type="Gene3D" id="2.60.40.10">
    <property type="entry name" value="Immunoglobulins"/>
    <property type="match status" value="2"/>
</dbReference>
<evidence type="ECO:0000256" key="6">
    <source>
        <dbReference type="ARBA" id="ARBA00023136"/>
    </source>
</evidence>
<dbReference type="GO" id="GO:0031295">
    <property type="term" value="P:T cell costimulation"/>
    <property type="evidence" value="ECO:0007669"/>
    <property type="project" value="TreeGrafter"/>
</dbReference>
<evidence type="ECO:0000256" key="12">
    <source>
        <dbReference type="SAM" id="SignalP"/>
    </source>
</evidence>
<accession>A0A8C4ZNQ6</accession>
<dbReference type="OMA" id="PLMGTHD"/>
<dbReference type="GO" id="GO:0007166">
    <property type="term" value="P:cell surface receptor signaling pathway"/>
    <property type="evidence" value="ECO:0007669"/>
    <property type="project" value="TreeGrafter"/>
</dbReference>
<evidence type="ECO:0000256" key="2">
    <source>
        <dbReference type="ARBA" id="ARBA00022475"/>
    </source>
</evidence>
<evidence type="ECO:0000256" key="1">
    <source>
        <dbReference type="ARBA" id="ARBA00004251"/>
    </source>
</evidence>
<dbReference type="PANTHER" id="PTHR25466:SF14">
    <property type="entry name" value="BUTYROPHILIN SUBFAMILY 2 MEMBER A2-LIKE-RELATED"/>
    <property type="match status" value="1"/>
</dbReference>
<keyword evidence="7" id="KW-1015">Disulfide bond</keyword>
<evidence type="ECO:0000256" key="7">
    <source>
        <dbReference type="ARBA" id="ARBA00023157"/>
    </source>
</evidence>
<dbReference type="AlphaFoldDB" id="A0A8C4ZNQ6"/>
<evidence type="ECO:0000313" key="15">
    <source>
        <dbReference type="Proteomes" id="UP000694546"/>
    </source>
</evidence>
<keyword evidence="10" id="KW-0393">Immunoglobulin domain</keyword>